<dbReference type="GO" id="GO:0008081">
    <property type="term" value="F:phosphoric diester hydrolase activity"/>
    <property type="evidence" value="ECO:0007669"/>
    <property type="project" value="TreeGrafter"/>
</dbReference>
<evidence type="ECO:0000256" key="1">
    <source>
        <dbReference type="ARBA" id="ARBA00001936"/>
    </source>
</evidence>
<evidence type="ECO:0000256" key="7">
    <source>
        <dbReference type="PIRSR" id="PIRSR604808-2"/>
    </source>
</evidence>
<keyword evidence="7" id="KW-0464">Manganese</keyword>
<feature type="binding site" evidence="7">
    <location>
        <position position="147"/>
    </location>
    <ligand>
        <name>Mg(2+)</name>
        <dbReference type="ChEBI" id="CHEBI:18420"/>
        <label>1</label>
    </ligand>
</feature>
<evidence type="ECO:0000313" key="11">
    <source>
        <dbReference type="Proteomes" id="UP000192360"/>
    </source>
</evidence>
<dbReference type="InterPro" id="IPR036691">
    <property type="entry name" value="Endo/exonu/phosph_ase_sf"/>
</dbReference>
<evidence type="ECO:0000256" key="6">
    <source>
        <dbReference type="PIRSR" id="PIRSR604808-1"/>
    </source>
</evidence>
<evidence type="ECO:0000259" key="9">
    <source>
        <dbReference type="Pfam" id="PF03372"/>
    </source>
</evidence>
<organism evidence="10 11">
    <name type="scientific">Cellulophaga tyrosinoxydans</name>
    <dbReference type="NCBI Taxonomy" id="504486"/>
    <lineage>
        <taxon>Bacteria</taxon>
        <taxon>Pseudomonadati</taxon>
        <taxon>Bacteroidota</taxon>
        <taxon>Flavobacteriia</taxon>
        <taxon>Flavobacteriales</taxon>
        <taxon>Flavobacteriaceae</taxon>
        <taxon>Cellulophaga</taxon>
    </lineage>
</organism>
<reference evidence="10 11" key="1">
    <citation type="submission" date="2017-04" db="EMBL/GenBank/DDBJ databases">
        <authorList>
            <person name="Afonso C.L."/>
            <person name="Miller P.J."/>
            <person name="Scott M.A."/>
            <person name="Spackman E."/>
            <person name="Goraichik I."/>
            <person name="Dimitrov K.M."/>
            <person name="Suarez D.L."/>
            <person name="Swayne D.E."/>
        </authorList>
    </citation>
    <scope>NUCLEOTIDE SEQUENCE [LARGE SCALE GENOMIC DNA]</scope>
    <source>
        <strain evidence="10 11">DSM 21164</strain>
    </source>
</reference>
<feature type="active site" description="Proton donor/acceptor" evidence="6">
    <location>
        <position position="147"/>
    </location>
</feature>
<dbReference type="PANTHER" id="PTHR22748">
    <property type="entry name" value="AP ENDONUCLEASE"/>
    <property type="match status" value="1"/>
</dbReference>
<evidence type="ECO:0000256" key="2">
    <source>
        <dbReference type="ARBA" id="ARBA00007092"/>
    </source>
</evidence>
<feature type="site" description="Transition state stabilizer" evidence="8">
    <location>
        <position position="149"/>
    </location>
</feature>
<dbReference type="InterPro" id="IPR020848">
    <property type="entry name" value="AP_endonuclease_F1_CS"/>
</dbReference>
<dbReference type="EMBL" id="FWXO01000002">
    <property type="protein sequence ID" value="SMC57397.1"/>
    <property type="molecule type" value="Genomic_DNA"/>
</dbReference>
<comment type="cofactor">
    <cofactor evidence="1">
        <name>Mn(2+)</name>
        <dbReference type="ChEBI" id="CHEBI:29035"/>
    </cofactor>
</comment>
<dbReference type="Pfam" id="PF03372">
    <property type="entry name" value="Exo_endo_phos"/>
    <property type="match status" value="1"/>
</dbReference>
<dbReference type="PROSITE" id="PS00726">
    <property type="entry name" value="AP_NUCLEASE_F1_1"/>
    <property type="match status" value="1"/>
</dbReference>
<evidence type="ECO:0000256" key="8">
    <source>
        <dbReference type="PIRSR" id="PIRSR604808-3"/>
    </source>
</evidence>
<dbReference type="NCBIfam" id="TIGR00633">
    <property type="entry name" value="xth"/>
    <property type="match status" value="1"/>
</dbReference>
<comment type="cofactor">
    <cofactor evidence="7">
        <name>Mg(2+)</name>
        <dbReference type="ChEBI" id="CHEBI:18420"/>
    </cofactor>
    <cofactor evidence="7">
        <name>Mn(2+)</name>
        <dbReference type="ChEBI" id="CHEBI:29035"/>
    </cofactor>
    <text evidence="7">Probably binds two magnesium or manganese ions per subunit.</text>
</comment>
<comment type="similarity">
    <text evidence="2">Belongs to the DNA repair enzymes AP/ExoA family.</text>
</comment>
<feature type="binding site" evidence="7">
    <location>
        <position position="244"/>
    </location>
    <ligand>
        <name>Mg(2+)</name>
        <dbReference type="ChEBI" id="CHEBI:18420"/>
        <label>1</label>
    </ligand>
</feature>
<dbReference type="OrthoDB" id="9803914at2"/>
<dbReference type="PROSITE" id="PS00728">
    <property type="entry name" value="AP_NUCLEASE_F1_3"/>
    <property type="match status" value="1"/>
</dbReference>
<feature type="binding site" evidence="7">
    <location>
        <position position="149"/>
    </location>
    <ligand>
        <name>Mg(2+)</name>
        <dbReference type="ChEBI" id="CHEBI:18420"/>
        <label>1</label>
    </ligand>
</feature>
<dbReference type="InterPro" id="IPR020847">
    <property type="entry name" value="AP_endonuclease_F1_BS"/>
</dbReference>
<dbReference type="Proteomes" id="UP000192360">
    <property type="component" value="Unassembled WGS sequence"/>
</dbReference>
<evidence type="ECO:0000256" key="4">
    <source>
        <dbReference type="ARBA" id="ARBA00022801"/>
    </source>
</evidence>
<feature type="active site" evidence="6">
    <location>
        <position position="108"/>
    </location>
</feature>
<keyword evidence="3 7" id="KW-0479">Metal-binding</keyword>
<dbReference type="GO" id="GO:0006284">
    <property type="term" value="P:base-excision repair"/>
    <property type="evidence" value="ECO:0007669"/>
    <property type="project" value="TreeGrafter"/>
</dbReference>
<dbReference type="InterPro" id="IPR005135">
    <property type="entry name" value="Endo/exonuclease/phosphatase"/>
</dbReference>
<feature type="site" description="Interaction with DNA substrate" evidence="8">
    <location>
        <position position="245"/>
    </location>
</feature>
<accession>A0A1W2A9P3</accession>
<dbReference type="GO" id="GO:0008311">
    <property type="term" value="F:double-stranded DNA 3'-5' DNA exonuclease activity"/>
    <property type="evidence" value="ECO:0007669"/>
    <property type="project" value="TreeGrafter"/>
</dbReference>
<evidence type="ECO:0000313" key="10">
    <source>
        <dbReference type="EMBL" id="SMC57397.1"/>
    </source>
</evidence>
<evidence type="ECO:0000256" key="5">
    <source>
        <dbReference type="ARBA" id="ARBA00022842"/>
    </source>
</evidence>
<dbReference type="STRING" id="504486.SAMN05660703_1916"/>
<proteinExistence type="inferred from homology"/>
<feature type="binding site" evidence="7">
    <location>
        <position position="245"/>
    </location>
    <ligand>
        <name>Mg(2+)</name>
        <dbReference type="ChEBI" id="CHEBI:18420"/>
        <label>1</label>
    </ligand>
</feature>
<dbReference type="NCBIfam" id="TIGR00195">
    <property type="entry name" value="exoDNase_III"/>
    <property type="match status" value="1"/>
</dbReference>
<dbReference type="GO" id="GO:0003677">
    <property type="term" value="F:DNA binding"/>
    <property type="evidence" value="ECO:0007669"/>
    <property type="project" value="InterPro"/>
</dbReference>
<dbReference type="GO" id="GO:0003906">
    <property type="term" value="F:DNA-(apurinic or apyrimidinic site) endonuclease activity"/>
    <property type="evidence" value="ECO:0007669"/>
    <property type="project" value="TreeGrafter"/>
</dbReference>
<feature type="active site" description="Proton acceptor" evidence="6">
    <location>
        <position position="245"/>
    </location>
</feature>
<keyword evidence="5 7" id="KW-0460">Magnesium</keyword>
<feature type="binding site" evidence="7">
    <location>
        <position position="35"/>
    </location>
    <ligand>
        <name>Mg(2+)</name>
        <dbReference type="ChEBI" id="CHEBI:18420"/>
        <label>1</label>
    </ligand>
</feature>
<dbReference type="CDD" id="cd09087">
    <property type="entry name" value="Ape1-like_AP-endo"/>
    <property type="match status" value="1"/>
</dbReference>
<keyword evidence="11" id="KW-1185">Reference proteome</keyword>
<feature type="binding site" evidence="7">
    <location>
        <position position="7"/>
    </location>
    <ligand>
        <name>Mg(2+)</name>
        <dbReference type="ChEBI" id="CHEBI:18420"/>
        <label>1</label>
    </ligand>
</feature>
<feature type="domain" description="Endonuclease/exonuclease/phosphatase" evidence="9">
    <location>
        <begin position="4"/>
        <end position="245"/>
    </location>
</feature>
<dbReference type="PANTHER" id="PTHR22748:SF6">
    <property type="entry name" value="DNA-(APURINIC OR APYRIMIDINIC SITE) ENDONUCLEASE"/>
    <property type="match status" value="1"/>
</dbReference>
<dbReference type="RefSeq" id="WP_084061246.1">
    <property type="nucleotide sequence ID" value="NZ_FWXO01000002.1"/>
</dbReference>
<evidence type="ECO:0000256" key="3">
    <source>
        <dbReference type="ARBA" id="ARBA00022723"/>
    </source>
</evidence>
<dbReference type="PROSITE" id="PS51435">
    <property type="entry name" value="AP_NUCLEASE_F1_4"/>
    <property type="match status" value="1"/>
</dbReference>
<feature type="site" description="Important for catalytic activity" evidence="8">
    <location>
        <position position="219"/>
    </location>
</feature>
<dbReference type="InterPro" id="IPR004808">
    <property type="entry name" value="AP_endonuc_1"/>
</dbReference>
<gene>
    <name evidence="10" type="ORF">SAMN05660703_1916</name>
</gene>
<keyword evidence="4" id="KW-0378">Hydrolase</keyword>
<dbReference type="GO" id="GO:0046872">
    <property type="term" value="F:metal ion binding"/>
    <property type="evidence" value="ECO:0007669"/>
    <property type="project" value="UniProtKB-KW"/>
</dbReference>
<name>A0A1W2A9P3_9FLAO</name>
<dbReference type="AlphaFoldDB" id="A0A1W2A9P3"/>
<sequence>MRLISWNVNGVRAVVKKDFFEAIKSMAPDVLCLQETKAQDDEVAAALKPLDAYKLSSNSADQKGYSGTAILSKRAPLNITSDINIESHDLEGRVMCAEYDDFYLVNVYVPNSGQKLDRLEYRQQWDKDFLAYLKNLEKKKPVIACGDFNVAHKPIDLKNDKANYNKTAGYTQIEIDGMDNFINSGFVDSFRLLHPEKIAYTYWSYRFKSRERNTGWRIDYFLVSKSIADKIKSVDIYSDVMGSDHCPIGLDIEL</sequence>
<protein>
    <submittedName>
        <fullName evidence="10">Exodeoxyribonuclease-3</fullName>
    </submittedName>
</protein>
<dbReference type="Gene3D" id="3.60.10.10">
    <property type="entry name" value="Endonuclease/exonuclease/phosphatase"/>
    <property type="match status" value="1"/>
</dbReference>
<dbReference type="SUPFAM" id="SSF56219">
    <property type="entry name" value="DNase I-like"/>
    <property type="match status" value="1"/>
</dbReference>